<keyword evidence="5" id="KW-1133">Transmembrane helix</keyword>
<dbReference type="InterPro" id="IPR020845">
    <property type="entry name" value="AMP-binding_CS"/>
</dbReference>
<dbReference type="PROSITE" id="PS00455">
    <property type="entry name" value="AMP_BINDING"/>
    <property type="match status" value="1"/>
</dbReference>
<dbReference type="AlphaFoldDB" id="A0A914WWP9"/>
<feature type="region of interest" description="Disordered" evidence="4">
    <location>
        <begin position="95"/>
        <end position="114"/>
    </location>
</feature>
<dbReference type="GO" id="GO:0005811">
    <property type="term" value="C:lipid droplet"/>
    <property type="evidence" value="ECO:0007669"/>
    <property type="project" value="TreeGrafter"/>
</dbReference>
<evidence type="ECO:0000256" key="1">
    <source>
        <dbReference type="ARBA" id="ARBA00022598"/>
    </source>
</evidence>
<keyword evidence="7" id="KW-1185">Reference proteome</keyword>
<organism evidence="7 8">
    <name type="scientific">Plectus sambesii</name>
    <dbReference type="NCBI Taxonomy" id="2011161"/>
    <lineage>
        <taxon>Eukaryota</taxon>
        <taxon>Metazoa</taxon>
        <taxon>Ecdysozoa</taxon>
        <taxon>Nematoda</taxon>
        <taxon>Chromadorea</taxon>
        <taxon>Plectida</taxon>
        <taxon>Plectina</taxon>
        <taxon>Plectoidea</taxon>
        <taxon>Plectidae</taxon>
        <taxon>Plectus</taxon>
    </lineage>
</organism>
<dbReference type="WBParaSite" id="PSAMB.scaffold56size92332.g1252.t1">
    <property type="protein sequence ID" value="PSAMB.scaffold56size92332.g1252.t1"/>
    <property type="gene ID" value="PSAMB.scaffold56size92332.g1252"/>
</dbReference>
<keyword evidence="1" id="KW-0436">Ligase</keyword>
<evidence type="ECO:0000256" key="5">
    <source>
        <dbReference type="SAM" id="Phobius"/>
    </source>
</evidence>
<feature type="transmembrane region" description="Helical" evidence="5">
    <location>
        <begin position="57"/>
        <end position="75"/>
    </location>
</feature>
<keyword evidence="5" id="KW-0812">Transmembrane</keyword>
<dbReference type="EC" id="6.2.1.3" evidence="3"/>
<evidence type="ECO:0000313" key="7">
    <source>
        <dbReference type="Proteomes" id="UP000887566"/>
    </source>
</evidence>
<dbReference type="GO" id="GO:0005783">
    <property type="term" value="C:endoplasmic reticulum"/>
    <property type="evidence" value="ECO:0007669"/>
    <property type="project" value="TreeGrafter"/>
</dbReference>
<evidence type="ECO:0000256" key="3">
    <source>
        <dbReference type="ARBA" id="ARBA00026121"/>
    </source>
</evidence>
<dbReference type="GO" id="GO:0035336">
    <property type="term" value="P:long-chain fatty-acyl-CoA metabolic process"/>
    <property type="evidence" value="ECO:0007669"/>
    <property type="project" value="TreeGrafter"/>
</dbReference>
<sequence length="795" mass="86996">MAKKDEESPKSKGEGSSKSKGKEGDKAKRKKSSSSKGKDDKGKDNKLKAVLKGQGPAPIYITIFLTLIKVWLFIYDCLNYIPYAIFNSPAEKLRKSGRQKAEPTTVGDNGSPWRNVENTDGKLLTEVSTASSSLRYVAVSVVTVYATLGEEAIAHSINETEATTIVTTAELIPKVQKMVDKVASLKRAIYFLPTNPEADDPDLGHLRDRCEHVLSLEELEERGEDNPSDDAQPKTTELALIMYTSGTTGMPKGVMLTHANVVAAVAGQGAGVNIINEDDTFIGYLPLAHILEVDAELTVLSHGCRIGYSSPLTLHDRASKVKRGTHGDCHALQPTLLAAVPAVMDRIFKAVSEEVAASPRIMQEFFRLNYERKRSRLEDGYDSPFLDRIVFKRIRALLGGKVRGVLSGGAPLSGETQRFMNICFCCPVIQGYGLTETCGAAAIASMDDLSTGTVGPPVRCSDIMLREWKEAGYSPENDPPTGEVLIGGPNVAAGYYKNKKKTDEDFITVKGRRWFATGDIGEFRPDGSLSVIDRKKDLVKLQNGEYVSLARIESVLLTSSLVDNICLHGNSMHDYLVGLVVPNEKNVKKLAEQLNVDTSDWEEVCENEEVNKNVLKELTNHATKNSLNKSEVPGKIYLCSEAWTADEGLLTEALKLKRRPIEQKYKKELEKILQGGIDLGEKATLRPAAAAAEPAAASRPSSASHRAARASALRRSVRTIAPRIFWCNASVGRHGVQRYLAQYFRRESTGRRFGAVDYPPPRITPPPTLSPVVVVVVVVAVVVVAFSRDMPFRAP</sequence>
<keyword evidence="2" id="KW-0443">Lipid metabolism</keyword>
<dbReference type="SUPFAM" id="SSF56801">
    <property type="entry name" value="Acetyl-CoA synthetase-like"/>
    <property type="match status" value="1"/>
</dbReference>
<evidence type="ECO:0000256" key="2">
    <source>
        <dbReference type="ARBA" id="ARBA00022832"/>
    </source>
</evidence>
<proteinExistence type="predicted"/>
<reference evidence="8" key="1">
    <citation type="submission" date="2022-11" db="UniProtKB">
        <authorList>
            <consortium name="WormBaseParasite"/>
        </authorList>
    </citation>
    <scope>IDENTIFICATION</scope>
</reference>
<evidence type="ECO:0000259" key="6">
    <source>
        <dbReference type="Pfam" id="PF00501"/>
    </source>
</evidence>
<name>A0A914WWP9_9BILA</name>
<feature type="domain" description="AMP-dependent synthetase/ligase" evidence="6">
    <location>
        <begin position="141"/>
        <end position="496"/>
    </location>
</feature>
<evidence type="ECO:0000313" key="8">
    <source>
        <dbReference type="WBParaSite" id="PSAMB.scaffold56size92332.g1252.t1"/>
    </source>
</evidence>
<dbReference type="GO" id="GO:0030182">
    <property type="term" value="P:neuron differentiation"/>
    <property type="evidence" value="ECO:0007669"/>
    <property type="project" value="TreeGrafter"/>
</dbReference>
<protein>
    <recommendedName>
        <fullName evidence="3">long-chain-fatty-acid--CoA ligase</fullName>
        <ecNumber evidence="3">6.2.1.3</ecNumber>
    </recommendedName>
</protein>
<keyword evidence="5" id="KW-0472">Membrane</keyword>
<feature type="region of interest" description="Disordered" evidence="4">
    <location>
        <begin position="1"/>
        <end position="44"/>
    </location>
</feature>
<feature type="transmembrane region" description="Helical" evidence="5">
    <location>
        <begin position="768"/>
        <end position="786"/>
    </location>
</feature>
<dbReference type="PANTHER" id="PTHR43272">
    <property type="entry name" value="LONG-CHAIN-FATTY-ACID--COA LIGASE"/>
    <property type="match status" value="1"/>
</dbReference>
<dbReference type="GO" id="GO:0005886">
    <property type="term" value="C:plasma membrane"/>
    <property type="evidence" value="ECO:0007669"/>
    <property type="project" value="TreeGrafter"/>
</dbReference>
<keyword evidence="2" id="KW-0276">Fatty acid metabolism</keyword>
<dbReference type="Pfam" id="PF00501">
    <property type="entry name" value="AMP-binding"/>
    <property type="match status" value="1"/>
</dbReference>
<dbReference type="InterPro" id="IPR000873">
    <property type="entry name" value="AMP-dep_synth/lig_dom"/>
</dbReference>
<dbReference type="Proteomes" id="UP000887566">
    <property type="component" value="Unplaced"/>
</dbReference>
<dbReference type="Gene3D" id="3.40.50.12780">
    <property type="entry name" value="N-terminal domain of ligase-like"/>
    <property type="match status" value="1"/>
</dbReference>
<dbReference type="GO" id="GO:0004467">
    <property type="term" value="F:long-chain fatty acid-CoA ligase activity"/>
    <property type="evidence" value="ECO:0007669"/>
    <property type="project" value="UniProtKB-EC"/>
</dbReference>
<dbReference type="InterPro" id="IPR042099">
    <property type="entry name" value="ANL_N_sf"/>
</dbReference>
<evidence type="ECO:0000256" key="4">
    <source>
        <dbReference type="SAM" id="MobiDB-lite"/>
    </source>
</evidence>
<accession>A0A914WWP9</accession>
<dbReference type="PANTHER" id="PTHR43272:SF108">
    <property type="entry name" value="AMP-BINDING DOMAIN-CONTAINING PROTEIN"/>
    <property type="match status" value="1"/>
</dbReference>
<feature type="compositionally biased region" description="Basic and acidic residues" evidence="4">
    <location>
        <begin position="1"/>
        <end position="26"/>
    </location>
</feature>